<sequence>MRLCLASTALAAVVATSFLPSAWAQSTANITFSNLTTPYNPSAINLDTGANLTTTLKAVWTRNQSQGVFNDGLKLLAGEVSGATLYGALLRFDTSSYIDANSTSDIPFVALVSCDQPETTTAPTNSSTLSPNASMSIFDAAAKLGAQAVILYSSSSQSCILNLNMTDNSTLALPVYSLPSQASTNMLLQQYNNIADAYQTFNSTALAELTGSSSSLVSSNSSEPVPFLVAVITSNQTFENTSPIVATIGSVVPAASTTTAKGPASTTGTTPTTTTGANGTSSTPSSTPRSGLSSSFPFGDLLLRGTSPSLLGSLGLLHRGIPLASSINVHAHNRSQSCVMCLTNARLGHFSMAAVSPAVLGFLAAADSDQNLENRSPKRPSRISGRLSVLVGMVDSVARSMSPTPVA</sequence>
<accession>A0A2X0K8T5</accession>
<dbReference type="AlphaFoldDB" id="A0A2X0K8T5"/>
<feature type="region of interest" description="Disordered" evidence="1">
    <location>
        <begin position="256"/>
        <end position="292"/>
    </location>
</feature>
<dbReference type="STRING" id="289078.A0A2X0K8T5"/>
<evidence type="ECO:0000313" key="4">
    <source>
        <dbReference type="Proteomes" id="UP000249723"/>
    </source>
</evidence>
<name>A0A2X0K8T5_9BASI</name>
<organism evidence="3 4">
    <name type="scientific">Microbotryum saponariae</name>
    <dbReference type="NCBI Taxonomy" id="289078"/>
    <lineage>
        <taxon>Eukaryota</taxon>
        <taxon>Fungi</taxon>
        <taxon>Dikarya</taxon>
        <taxon>Basidiomycota</taxon>
        <taxon>Pucciniomycotina</taxon>
        <taxon>Microbotryomycetes</taxon>
        <taxon>Microbotryales</taxon>
        <taxon>Microbotryaceae</taxon>
        <taxon>Microbotryum</taxon>
    </lineage>
</organism>
<gene>
    <name evidence="3" type="ORF">BZ3500_MVSOF-1268-A1-R1_CHR1-1G00925</name>
</gene>
<keyword evidence="2" id="KW-0732">Signal</keyword>
<evidence type="ECO:0000256" key="1">
    <source>
        <dbReference type="SAM" id="MobiDB-lite"/>
    </source>
</evidence>
<keyword evidence="4" id="KW-1185">Reference proteome</keyword>
<evidence type="ECO:0000313" key="3">
    <source>
        <dbReference type="EMBL" id="SCZ89059.1"/>
    </source>
</evidence>
<evidence type="ECO:0000256" key="2">
    <source>
        <dbReference type="SAM" id="SignalP"/>
    </source>
</evidence>
<dbReference type="OrthoDB" id="8062037at2759"/>
<dbReference type="Proteomes" id="UP000249723">
    <property type="component" value="Unassembled WGS sequence"/>
</dbReference>
<dbReference type="EMBL" id="FMWP01000013">
    <property type="protein sequence ID" value="SCZ89059.1"/>
    <property type="molecule type" value="Genomic_DNA"/>
</dbReference>
<reference evidence="4" key="1">
    <citation type="submission" date="2016-10" db="EMBL/GenBank/DDBJ databases">
        <authorList>
            <person name="Jeantristanb JTB J.-T."/>
            <person name="Ricardo R."/>
        </authorList>
    </citation>
    <scope>NUCLEOTIDE SEQUENCE [LARGE SCALE GENOMIC DNA]</scope>
</reference>
<feature type="signal peptide" evidence="2">
    <location>
        <begin position="1"/>
        <end position="24"/>
    </location>
</feature>
<protein>
    <submittedName>
        <fullName evidence="3">BZ3500_MvSof-1268-A1-R1_Chr1-1g00925 protein</fullName>
    </submittedName>
</protein>
<proteinExistence type="predicted"/>
<feature type="chain" id="PRO_5030059975" evidence="2">
    <location>
        <begin position="25"/>
        <end position="407"/>
    </location>
</feature>